<dbReference type="PANTHER" id="PTHR33317:SF4">
    <property type="entry name" value="POLYNUCLEOTIDYL TRANSFERASE, RIBONUCLEASE H-LIKE SUPERFAMILY PROTEIN"/>
    <property type="match status" value="1"/>
</dbReference>
<comment type="function">
    <text evidence="5">Could be a nuclease involved in processing of the 5'-end of pre-16S rRNA.</text>
</comment>
<keyword evidence="4 5" id="KW-0378">Hydrolase</keyword>
<keyword evidence="1 5" id="KW-0963">Cytoplasm</keyword>
<reference evidence="7" key="2">
    <citation type="journal article" date="2021" name="PeerJ">
        <title>Extensive microbial diversity within the chicken gut microbiome revealed by metagenomics and culture.</title>
        <authorList>
            <person name="Gilroy R."/>
            <person name="Ravi A."/>
            <person name="Getino M."/>
            <person name="Pursley I."/>
            <person name="Horton D.L."/>
            <person name="Alikhan N.F."/>
            <person name="Baker D."/>
            <person name="Gharbi K."/>
            <person name="Hall N."/>
            <person name="Watson M."/>
            <person name="Adriaenssens E.M."/>
            <person name="Foster-Nyarko E."/>
            <person name="Jarju S."/>
            <person name="Secka A."/>
            <person name="Antonio M."/>
            <person name="Oren A."/>
            <person name="Chaudhuri R.R."/>
            <person name="La Ragione R."/>
            <person name="Hildebrand F."/>
            <person name="Pallen M.J."/>
        </authorList>
    </citation>
    <scope>NUCLEOTIDE SEQUENCE</scope>
    <source>
        <strain evidence="7">B3-2255</strain>
    </source>
</reference>
<dbReference type="PANTHER" id="PTHR33317">
    <property type="entry name" value="POLYNUCLEOTIDYL TRANSFERASE, RIBONUCLEASE H-LIKE SUPERFAMILY PROTEIN"/>
    <property type="match status" value="1"/>
</dbReference>
<reference evidence="7" key="1">
    <citation type="submission" date="2020-10" db="EMBL/GenBank/DDBJ databases">
        <authorList>
            <person name="Gilroy R."/>
        </authorList>
    </citation>
    <scope>NUCLEOTIDE SEQUENCE</scope>
    <source>
        <strain evidence="7">B3-2255</strain>
    </source>
</reference>
<dbReference type="NCBIfam" id="TIGR00250">
    <property type="entry name" value="RNAse_H_YqgF"/>
    <property type="match status" value="1"/>
</dbReference>
<dbReference type="CDD" id="cd16964">
    <property type="entry name" value="YqgF"/>
    <property type="match status" value="1"/>
</dbReference>
<dbReference type="HAMAP" id="MF_00651">
    <property type="entry name" value="Nuclease_YqgF"/>
    <property type="match status" value="1"/>
</dbReference>
<evidence type="ECO:0000313" key="8">
    <source>
        <dbReference type="Proteomes" id="UP000823772"/>
    </source>
</evidence>
<evidence type="ECO:0000256" key="3">
    <source>
        <dbReference type="ARBA" id="ARBA00022722"/>
    </source>
</evidence>
<dbReference type="InterPro" id="IPR037027">
    <property type="entry name" value="YqgF/RNaseH-like_dom_sf"/>
</dbReference>
<name>A0A9D9J0S3_9BACT</name>
<evidence type="ECO:0000256" key="1">
    <source>
        <dbReference type="ARBA" id="ARBA00022490"/>
    </source>
</evidence>
<evidence type="ECO:0000256" key="4">
    <source>
        <dbReference type="ARBA" id="ARBA00022801"/>
    </source>
</evidence>
<accession>A0A9D9J0S3</accession>
<comment type="similarity">
    <text evidence="5">Belongs to the YqgF HJR family.</text>
</comment>
<dbReference type="InterPro" id="IPR006641">
    <property type="entry name" value="YqgF/RNaseH-like_dom"/>
</dbReference>
<comment type="caution">
    <text evidence="7">The sequence shown here is derived from an EMBL/GenBank/DDBJ whole genome shotgun (WGS) entry which is preliminary data.</text>
</comment>
<organism evidence="7 8">
    <name type="scientific">Candidatus Merdivivens faecigallinarum</name>
    <dbReference type="NCBI Taxonomy" id="2840871"/>
    <lineage>
        <taxon>Bacteria</taxon>
        <taxon>Pseudomonadati</taxon>
        <taxon>Bacteroidota</taxon>
        <taxon>Bacteroidia</taxon>
        <taxon>Bacteroidales</taxon>
        <taxon>Muribaculaceae</taxon>
        <taxon>Muribaculaceae incertae sedis</taxon>
        <taxon>Candidatus Merdivivens</taxon>
    </lineage>
</organism>
<dbReference type="EC" id="3.1.-.-" evidence="5"/>
<dbReference type="GO" id="GO:0005829">
    <property type="term" value="C:cytosol"/>
    <property type="evidence" value="ECO:0007669"/>
    <property type="project" value="TreeGrafter"/>
</dbReference>
<keyword evidence="3 5" id="KW-0540">Nuclease</keyword>
<dbReference type="InterPro" id="IPR005227">
    <property type="entry name" value="YqgF"/>
</dbReference>
<protein>
    <recommendedName>
        <fullName evidence="5">Putative pre-16S rRNA nuclease</fullName>
        <ecNumber evidence="5">3.1.-.-</ecNumber>
    </recommendedName>
</protein>
<sequence length="141" mass="15841">MDRIVGIDYGRKRVGVAVSDPLGIFASALETVHSAKIIDYLKNYSLRERIVGFVVGYPMNTDNTPSEAAADVDVFLKHLAKNFPGIPVFREDERFTSVLAHRAMIDGGMKKSDRRKKESADRISAAIILQTYLDRRDVKQK</sequence>
<dbReference type="Proteomes" id="UP000823772">
    <property type="component" value="Unassembled WGS sequence"/>
</dbReference>
<gene>
    <name evidence="7" type="primary">ruvX</name>
    <name evidence="7" type="ORF">IAC87_03465</name>
</gene>
<proteinExistence type="inferred from homology"/>
<dbReference type="SUPFAM" id="SSF53098">
    <property type="entry name" value="Ribonuclease H-like"/>
    <property type="match status" value="1"/>
</dbReference>
<evidence type="ECO:0000259" key="6">
    <source>
        <dbReference type="SMART" id="SM00732"/>
    </source>
</evidence>
<dbReference type="GO" id="GO:0016788">
    <property type="term" value="F:hydrolase activity, acting on ester bonds"/>
    <property type="evidence" value="ECO:0007669"/>
    <property type="project" value="UniProtKB-UniRule"/>
</dbReference>
<dbReference type="EMBL" id="JADILY010000076">
    <property type="protein sequence ID" value="MBO8481586.1"/>
    <property type="molecule type" value="Genomic_DNA"/>
</dbReference>
<dbReference type="Gene3D" id="3.30.420.140">
    <property type="entry name" value="YqgF/RNase H-like domain"/>
    <property type="match status" value="1"/>
</dbReference>
<dbReference type="SMART" id="SM00732">
    <property type="entry name" value="YqgFc"/>
    <property type="match status" value="1"/>
</dbReference>
<evidence type="ECO:0000256" key="2">
    <source>
        <dbReference type="ARBA" id="ARBA00022517"/>
    </source>
</evidence>
<evidence type="ECO:0000256" key="5">
    <source>
        <dbReference type="HAMAP-Rule" id="MF_00651"/>
    </source>
</evidence>
<keyword evidence="2 5" id="KW-0690">Ribosome biogenesis</keyword>
<dbReference type="InterPro" id="IPR012337">
    <property type="entry name" value="RNaseH-like_sf"/>
</dbReference>
<dbReference type="GO" id="GO:0000967">
    <property type="term" value="P:rRNA 5'-end processing"/>
    <property type="evidence" value="ECO:0007669"/>
    <property type="project" value="UniProtKB-UniRule"/>
</dbReference>
<comment type="subcellular location">
    <subcellularLocation>
        <location evidence="5">Cytoplasm</location>
    </subcellularLocation>
</comment>
<dbReference type="GO" id="GO:0004518">
    <property type="term" value="F:nuclease activity"/>
    <property type="evidence" value="ECO:0007669"/>
    <property type="project" value="UniProtKB-KW"/>
</dbReference>
<dbReference type="AlphaFoldDB" id="A0A9D9J0S3"/>
<feature type="domain" description="YqgF/RNase H-like" evidence="6">
    <location>
        <begin position="2"/>
        <end position="100"/>
    </location>
</feature>
<dbReference type="Pfam" id="PF03652">
    <property type="entry name" value="RuvX"/>
    <property type="match status" value="1"/>
</dbReference>
<evidence type="ECO:0000313" key="7">
    <source>
        <dbReference type="EMBL" id="MBO8481586.1"/>
    </source>
</evidence>